<keyword evidence="1" id="KW-0646">Protease inhibitor</keyword>
<dbReference type="PANTHER" id="PTHR10083">
    <property type="entry name" value="KUNITZ-TYPE PROTEASE INHIBITOR-RELATED"/>
    <property type="match status" value="1"/>
</dbReference>
<dbReference type="AlphaFoldDB" id="A0A154PFI1"/>
<dbReference type="InterPro" id="IPR020901">
    <property type="entry name" value="Prtase_inh_Kunz-CS"/>
</dbReference>
<protein>
    <submittedName>
        <fullName evidence="5">Kunitz-type proteinase inhibitor kalicludin-1</fullName>
    </submittedName>
</protein>
<gene>
    <name evidence="5" type="ORF">WN55_01051</name>
</gene>
<name>A0A154PFI1_DUFNO</name>
<dbReference type="SUPFAM" id="SSF57362">
    <property type="entry name" value="BPTI-like"/>
    <property type="match status" value="1"/>
</dbReference>
<dbReference type="FunFam" id="4.10.410.10:FF:000004">
    <property type="entry name" value="Tissue factor pathway inhibitor"/>
    <property type="match status" value="1"/>
</dbReference>
<reference evidence="5 6" key="1">
    <citation type="submission" date="2015-07" db="EMBL/GenBank/DDBJ databases">
        <title>The genome of Dufourea novaeangliae.</title>
        <authorList>
            <person name="Pan H."/>
            <person name="Kapheim K."/>
        </authorList>
    </citation>
    <scope>NUCLEOTIDE SEQUENCE [LARGE SCALE GENOMIC DNA]</scope>
    <source>
        <strain evidence="5">0120121106</strain>
        <tissue evidence="5">Whole body</tissue>
    </source>
</reference>
<evidence type="ECO:0000313" key="5">
    <source>
        <dbReference type="EMBL" id="KZC10068.1"/>
    </source>
</evidence>
<evidence type="ECO:0000256" key="1">
    <source>
        <dbReference type="ARBA" id="ARBA00022690"/>
    </source>
</evidence>
<accession>A0A154PFI1</accession>
<evidence type="ECO:0000256" key="2">
    <source>
        <dbReference type="ARBA" id="ARBA00022900"/>
    </source>
</evidence>
<dbReference type="OrthoDB" id="4473401at2759"/>
<sequence length="52" mass="5856">CLLPLEHGPCRAMIPRYGYNPNTNQCEEFKYGGCSGNANNFENLQKCQQICS</sequence>
<dbReference type="InterPro" id="IPR050098">
    <property type="entry name" value="TFPI/VKTCI-like"/>
</dbReference>
<dbReference type="PANTHER" id="PTHR10083:SF374">
    <property type="entry name" value="BPTI_KUNITZ INHIBITOR DOMAIN-CONTAINING PROTEIN"/>
    <property type="match status" value="1"/>
</dbReference>
<dbReference type="PROSITE" id="PS00280">
    <property type="entry name" value="BPTI_KUNITZ_1"/>
    <property type="match status" value="1"/>
</dbReference>
<dbReference type="CDD" id="cd00109">
    <property type="entry name" value="Kunitz-type"/>
    <property type="match status" value="1"/>
</dbReference>
<feature type="domain" description="BPTI/Kunitz inhibitor" evidence="4">
    <location>
        <begin position="1"/>
        <end position="51"/>
    </location>
</feature>
<keyword evidence="6" id="KW-1185">Reference proteome</keyword>
<organism evidence="5 6">
    <name type="scientific">Dufourea novaeangliae</name>
    <name type="common">Sweat bee</name>
    <dbReference type="NCBI Taxonomy" id="178035"/>
    <lineage>
        <taxon>Eukaryota</taxon>
        <taxon>Metazoa</taxon>
        <taxon>Ecdysozoa</taxon>
        <taxon>Arthropoda</taxon>
        <taxon>Hexapoda</taxon>
        <taxon>Insecta</taxon>
        <taxon>Pterygota</taxon>
        <taxon>Neoptera</taxon>
        <taxon>Endopterygota</taxon>
        <taxon>Hymenoptera</taxon>
        <taxon>Apocrita</taxon>
        <taxon>Aculeata</taxon>
        <taxon>Apoidea</taxon>
        <taxon>Anthophila</taxon>
        <taxon>Halictidae</taxon>
        <taxon>Rophitinae</taxon>
        <taxon>Dufourea</taxon>
    </lineage>
</organism>
<dbReference type="GO" id="GO:0004867">
    <property type="term" value="F:serine-type endopeptidase inhibitor activity"/>
    <property type="evidence" value="ECO:0007669"/>
    <property type="project" value="UniProtKB-KW"/>
</dbReference>
<dbReference type="InterPro" id="IPR002223">
    <property type="entry name" value="Kunitz_BPTI"/>
</dbReference>
<dbReference type="Proteomes" id="UP000076502">
    <property type="component" value="Unassembled WGS sequence"/>
</dbReference>
<dbReference type="InterPro" id="IPR036880">
    <property type="entry name" value="Kunitz_BPTI_sf"/>
</dbReference>
<dbReference type="EMBL" id="KQ434886">
    <property type="protein sequence ID" value="KZC10068.1"/>
    <property type="molecule type" value="Genomic_DNA"/>
</dbReference>
<keyword evidence="2" id="KW-0722">Serine protease inhibitor</keyword>
<evidence type="ECO:0000259" key="4">
    <source>
        <dbReference type="PROSITE" id="PS50279"/>
    </source>
</evidence>
<keyword evidence="3" id="KW-1015">Disulfide bond</keyword>
<dbReference type="Gene3D" id="4.10.410.10">
    <property type="entry name" value="Pancreatic trypsin inhibitor Kunitz domain"/>
    <property type="match status" value="1"/>
</dbReference>
<dbReference type="SMART" id="SM00131">
    <property type="entry name" value="KU"/>
    <property type="match status" value="1"/>
</dbReference>
<dbReference type="PRINTS" id="PR00759">
    <property type="entry name" value="BASICPTASE"/>
</dbReference>
<dbReference type="Pfam" id="PF00014">
    <property type="entry name" value="Kunitz_BPTI"/>
    <property type="match status" value="1"/>
</dbReference>
<proteinExistence type="predicted"/>
<evidence type="ECO:0000256" key="3">
    <source>
        <dbReference type="ARBA" id="ARBA00023157"/>
    </source>
</evidence>
<dbReference type="STRING" id="178035.A0A154PFI1"/>
<dbReference type="PROSITE" id="PS50279">
    <property type="entry name" value="BPTI_KUNITZ_2"/>
    <property type="match status" value="1"/>
</dbReference>
<feature type="non-terminal residue" evidence="5">
    <location>
        <position position="1"/>
    </location>
</feature>
<evidence type="ECO:0000313" key="6">
    <source>
        <dbReference type="Proteomes" id="UP000076502"/>
    </source>
</evidence>
<dbReference type="GO" id="GO:0005615">
    <property type="term" value="C:extracellular space"/>
    <property type="evidence" value="ECO:0007669"/>
    <property type="project" value="TreeGrafter"/>
</dbReference>